<dbReference type="Proteomes" id="UP000324222">
    <property type="component" value="Unassembled WGS sequence"/>
</dbReference>
<organism evidence="1 2">
    <name type="scientific">Portunus trituberculatus</name>
    <name type="common">Swimming crab</name>
    <name type="synonym">Neptunus trituberculatus</name>
    <dbReference type="NCBI Taxonomy" id="210409"/>
    <lineage>
        <taxon>Eukaryota</taxon>
        <taxon>Metazoa</taxon>
        <taxon>Ecdysozoa</taxon>
        <taxon>Arthropoda</taxon>
        <taxon>Crustacea</taxon>
        <taxon>Multicrustacea</taxon>
        <taxon>Malacostraca</taxon>
        <taxon>Eumalacostraca</taxon>
        <taxon>Eucarida</taxon>
        <taxon>Decapoda</taxon>
        <taxon>Pleocyemata</taxon>
        <taxon>Brachyura</taxon>
        <taxon>Eubrachyura</taxon>
        <taxon>Portunoidea</taxon>
        <taxon>Portunidae</taxon>
        <taxon>Portuninae</taxon>
        <taxon>Portunus</taxon>
    </lineage>
</organism>
<comment type="caution">
    <text evidence="1">The sequence shown here is derived from an EMBL/GenBank/DDBJ whole genome shotgun (WGS) entry which is preliminary data.</text>
</comment>
<evidence type="ECO:0000313" key="1">
    <source>
        <dbReference type="EMBL" id="MPC26235.1"/>
    </source>
</evidence>
<dbReference type="EMBL" id="VSRR010001575">
    <property type="protein sequence ID" value="MPC26235.1"/>
    <property type="molecule type" value="Genomic_DNA"/>
</dbReference>
<proteinExistence type="predicted"/>
<accession>A0A5B7DY28</accession>
<name>A0A5B7DY28_PORTR</name>
<keyword evidence="2" id="KW-1185">Reference proteome</keyword>
<reference evidence="1 2" key="1">
    <citation type="submission" date="2019-05" db="EMBL/GenBank/DDBJ databases">
        <title>Another draft genome of Portunus trituberculatus and its Hox gene families provides insights of decapod evolution.</title>
        <authorList>
            <person name="Jeong J.-H."/>
            <person name="Song I."/>
            <person name="Kim S."/>
            <person name="Choi T."/>
            <person name="Kim D."/>
            <person name="Ryu S."/>
            <person name="Kim W."/>
        </authorList>
    </citation>
    <scope>NUCLEOTIDE SEQUENCE [LARGE SCALE GENOMIC DNA]</scope>
    <source>
        <tissue evidence="1">Muscle</tissue>
    </source>
</reference>
<evidence type="ECO:0000313" key="2">
    <source>
        <dbReference type="Proteomes" id="UP000324222"/>
    </source>
</evidence>
<protein>
    <submittedName>
        <fullName evidence="1">Uncharacterized protein</fullName>
    </submittedName>
</protein>
<gene>
    <name evidence="1" type="ORF">E2C01_019370</name>
</gene>
<dbReference type="AlphaFoldDB" id="A0A5B7DY28"/>
<sequence>MGPHWAPLLALPLPGKHIEQQTNLMNPYRKTYVAADKALSMDVPTDLKDAIAVDESPCLSVCCRYSISSIVPPTAPSDWLQAEPR</sequence>